<feature type="region of interest" description="Disordered" evidence="10">
    <location>
        <begin position="1"/>
        <end position="134"/>
    </location>
</feature>
<reference evidence="12" key="1">
    <citation type="journal article" date="2022" name="G3 (Bethesda)">
        <title>High quality genome of the basidiomycete yeast Dioszegia hungarica PDD-24b-2 isolated from cloud water.</title>
        <authorList>
            <person name="Jarrige D."/>
            <person name="Haridas S."/>
            <person name="Bleykasten-Grosshans C."/>
            <person name="Joly M."/>
            <person name="Nadalig T."/>
            <person name="Sancelme M."/>
            <person name="Vuilleumier S."/>
            <person name="Grigoriev I.V."/>
            <person name="Amato P."/>
            <person name="Bringel F."/>
        </authorList>
    </citation>
    <scope>NUCLEOTIDE SEQUENCE</scope>
    <source>
        <strain evidence="12">PDD-24b-2</strain>
    </source>
</reference>
<dbReference type="InterPro" id="IPR011009">
    <property type="entry name" value="Kinase-like_dom_sf"/>
</dbReference>
<feature type="compositionally biased region" description="Low complexity" evidence="10">
    <location>
        <begin position="73"/>
        <end position="91"/>
    </location>
</feature>
<dbReference type="SUPFAM" id="SSF56112">
    <property type="entry name" value="Protein kinase-like (PK-like)"/>
    <property type="match status" value="1"/>
</dbReference>
<comment type="activity regulation">
    <text evidence="8">Activated by threonine and tyrosine phosphorylation.</text>
</comment>
<dbReference type="PROSITE" id="PS00108">
    <property type="entry name" value="PROTEIN_KINASE_ST"/>
    <property type="match status" value="1"/>
</dbReference>
<dbReference type="GO" id="GO:0005524">
    <property type="term" value="F:ATP binding"/>
    <property type="evidence" value="ECO:0007669"/>
    <property type="project" value="UniProtKB-UniRule"/>
</dbReference>
<keyword evidence="5 8" id="KW-0418">Kinase</keyword>
<dbReference type="SMART" id="SM00220">
    <property type="entry name" value="S_TKc"/>
    <property type="match status" value="1"/>
</dbReference>
<gene>
    <name evidence="12" type="ORF">MKK02DRAFT_38776</name>
</gene>
<evidence type="ECO:0000256" key="1">
    <source>
        <dbReference type="ARBA" id="ARBA00012411"/>
    </source>
</evidence>
<keyword evidence="4 7" id="KW-0547">Nucleotide-binding</keyword>
<organism evidence="12 13">
    <name type="scientific">Dioszegia hungarica</name>
    <dbReference type="NCBI Taxonomy" id="4972"/>
    <lineage>
        <taxon>Eukaryota</taxon>
        <taxon>Fungi</taxon>
        <taxon>Dikarya</taxon>
        <taxon>Basidiomycota</taxon>
        <taxon>Agaricomycotina</taxon>
        <taxon>Tremellomycetes</taxon>
        <taxon>Tremellales</taxon>
        <taxon>Bulleribasidiaceae</taxon>
        <taxon>Dioszegia</taxon>
    </lineage>
</organism>
<dbReference type="RefSeq" id="XP_052943882.1">
    <property type="nucleotide sequence ID" value="XM_053090279.1"/>
</dbReference>
<dbReference type="PROSITE" id="PS00107">
    <property type="entry name" value="PROTEIN_KINASE_ATP"/>
    <property type="match status" value="1"/>
</dbReference>
<evidence type="ECO:0000256" key="10">
    <source>
        <dbReference type="SAM" id="MobiDB-lite"/>
    </source>
</evidence>
<dbReference type="EMBL" id="JAKWFO010000008">
    <property type="protein sequence ID" value="KAI9634105.1"/>
    <property type="molecule type" value="Genomic_DNA"/>
</dbReference>
<dbReference type="Proteomes" id="UP001164286">
    <property type="component" value="Unassembled WGS sequence"/>
</dbReference>
<dbReference type="PANTHER" id="PTHR24055">
    <property type="entry name" value="MITOGEN-ACTIVATED PROTEIN KINASE"/>
    <property type="match status" value="1"/>
</dbReference>
<keyword evidence="6 7" id="KW-0067">ATP-binding</keyword>
<dbReference type="Gene3D" id="3.30.200.20">
    <property type="entry name" value="Phosphorylase Kinase, domain 1"/>
    <property type="match status" value="1"/>
</dbReference>
<evidence type="ECO:0000256" key="3">
    <source>
        <dbReference type="ARBA" id="ARBA00022679"/>
    </source>
</evidence>
<feature type="compositionally biased region" description="Gly residues" evidence="10">
    <location>
        <begin position="681"/>
        <end position="690"/>
    </location>
</feature>
<feature type="compositionally biased region" description="Low complexity" evidence="10">
    <location>
        <begin position="124"/>
        <end position="134"/>
    </location>
</feature>
<sequence>MSSPTTSTHIRPIRSPTPPSGSSTRPMIPRSQPPRAHSGPASTSTSTSTSAASAPHRPPRRPSIAQAHSQPMSTATSASNSTDTSISTSHTDPFPSSSRPPGSAATPATTVSSQPLSKKTRSGSASSSSASISALNPLSAPAPPILAPALASLQSSAHGLNGMHSSTLLSQAANGPTGTPQTGLGKMAAAAKARSEGVGMRRGSEAAAQQVEEEGHPLSEKSLRASRDYQTVHTLNRLFHLPTRWRLVRPLGQGAYGLVIQVQDSYTGEFVAVKCITRVFDKAILARRALREITLLRHFGEHENLTGLIDLDNVWDGYNEIYLYMEPMEADLHQIVRSGQPLSNTHIQYFIYQLLRGMKYIHSANVIHRDLKPGNLLVNADCELKICDFGLARGYRPSQNGMEDGGLRLTEYVATRWYRAPEVMLSNSSYTTAMDVWSIGCILAEVLGGKPLFKGSDYVHQINLILGALGSPDEDTLVRVGSEKACAYMRTLPRYDPVAFKTILPEADPDAISLLDLLLRFDPDARVNVVQALEHPYVATYHDESDEPACHAVFDKWEQVESLETVEQLKEAITREIEEFRAEVRSETIEEEEEELEEAEWVYDYNTAPGEGGVASTTSPAKMGDLAPGRRHDYAGSEYGVSPRTSSMPLPAGQRSPGTPLSVFSDDSSNPNTRPSTAGIGTAGIGGPGIASGRSSRRTSTHSMHGHRRPNSFLFSSGFGAGMTPMSSMSGIQPMTVSASSSGGIAGPPGTVGAAGGLGHGRTGSLSYAPLGEQPQRPGRRSRAPSSTMPADFASLRPLIRQLSTLGMDGTGVGGERDELGRRVGEVPPMSVGSSDAPPSEAPKSFAPPEAK</sequence>
<evidence type="ECO:0000256" key="8">
    <source>
        <dbReference type="RuleBase" id="RU361165"/>
    </source>
</evidence>
<dbReference type="InterPro" id="IPR000719">
    <property type="entry name" value="Prot_kinase_dom"/>
</dbReference>
<evidence type="ECO:0000313" key="12">
    <source>
        <dbReference type="EMBL" id="KAI9634105.1"/>
    </source>
</evidence>
<keyword evidence="3 8" id="KW-0808">Transferase</keyword>
<feature type="compositionally biased region" description="Basic and acidic residues" evidence="10">
    <location>
        <begin position="815"/>
        <end position="825"/>
    </location>
</feature>
<keyword evidence="9" id="KW-0175">Coiled coil</keyword>
<accession>A0AA38H563</accession>
<dbReference type="EC" id="2.7.11.24" evidence="1 8"/>
<protein>
    <recommendedName>
        <fullName evidence="1 8">Mitogen-activated protein kinase</fullName>
        <ecNumber evidence="1 8">2.7.11.24</ecNumber>
    </recommendedName>
</protein>
<feature type="compositionally biased region" description="Gly residues" evidence="10">
    <location>
        <begin position="753"/>
        <end position="762"/>
    </location>
</feature>
<feature type="coiled-coil region" evidence="9">
    <location>
        <begin position="563"/>
        <end position="602"/>
    </location>
</feature>
<feature type="region of interest" description="Disordered" evidence="10">
    <location>
        <begin position="609"/>
        <end position="711"/>
    </location>
</feature>
<comment type="similarity">
    <text evidence="8">Belongs to the protein kinase superfamily. Ser/Thr protein kinase family. MAP kinase subfamily.</text>
</comment>
<keyword evidence="8" id="KW-0460">Magnesium</keyword>
<evidence type="ECO:0000256" key="9">
    <source>
        <dbReference type="SAM" id="Coils"/>
    </source>
</evidence>
<keyword evidence="13" id="KW-1185">Reference proteome</keyword>
<dbReference type="FunFam" id="1.10.510.10:FF:000013">
    <property type="entry name" value="Mitogen-activated protein kinase"/>
    <property type="match status" value="1"/>
</dbReference>
<evidence type="ECO:0000256" key="2">
    <source>
        <dbReference type="ARBA" id="ARBA00022527"/>
    </source>
</evidence>
<feature type="region of interest" description="Disordered" evidence="10">
    <location>
        <begin position="740"/>
        <end position="791"/>
    </location>
</feature>
<dbReference type="InterPro" id="IPR017441">
    <property type="entry name" value="Protein_kinase_ATP_BS"/>
</dbReference>
<evidence type="ECO:0000313" key="13">
    <source>
        <dbReference type="Proteomes" id="UP001164286"/>
    </source>
</evidence>
<feature type="region of interest" description="Disordered" evidence="10">
    <location>
        <begin position="196"/>
        <end position="220"/>
    </location>
</feature>
<feature type="compositionally biased region" description="Basic residues" evidence="10">
    <location>
        <begin position="695"/>
        <end position="710"/>
    </location>
</feature>
<comment type="catalytic activity">
    <reaction evidence="8">
        <text>L-threonyl-[protein] + ATP = O-phospho-L-threonyl-[protein] + ADP + H(+)</text>
        <dbReference type="Rhea" id="RHEA:46608"/>
        <dbReference type="Rhea" id="RHEA-COMP:11060"/>
        <dbReference type="Rhea" id="RHEA-COMP:11605"/>
        <dbReference type="ChEBI" id="CHEBI:15378"/>
        <dbReference type="ChEBI" id="CHEBI:30013"/>
        <dbReference type="ChEBI" id="CHEBI:30616"/>
        <dbReference type="ChEBI" id="CHEBI:61977"/>
        <dbReference type="ChEBI" id="CHEBI:456216"/>
        <dbReference type="EC" id="2.7.11.24"/>
    </reaction>
</comment>
<evidence type="ECO:0000256" key="4">
    <source>
        <dbReference type="ARBA" id="ARBA00022741"/>
    </source>
</evidence>
<dbReference type="Pfam" id="PF00069">
    <property type="entry name" value="Pkinase"/>
    <property type="match status" value="1"/>
</dbReference>
<dbReference type="PROSITE" id="PS50011">
    <property type="entry name" value="PROTEIN_KINASE_DOM"/>
    <property type="match status" value="1"/>
</dbReference>
<comment type="cofactor">
    <cofactor evidence="8">
        <name>Mg(2+)</name>
        <dbReference type="ChEBI" id="CHEBI:18420"/>
    </cofactor>
</comment>
<dbReference type="InterPro" id="IPR050117">
    <property type="entry name" value="MAPK"/>
</dbReference>
<feature type="compositionally biased region" description="Low complexity" evidence="10">
    <location>
        <begin position="740"/>
        <end position="752"/>
    </location>
</feature>
<proteinExistence type="inferred from homology"/>
<evidence type="ECO:0000256" key="7">
    <source>
        <dbReference type="PROSITE-ProRule" id="PRU10141"/>
    </source>
</evidence>
<comment type="caution">
    <text evidence="12">The sequence shown here is derived from an EMBL/GenBank/DDBJ whole genome shotgun (WGS) entry which is preliminary data.</text>
</comment>
<dbReference type="GO" id="GO:0004707">
    <property type="term" value="F:MAP kinase activity"/>
    <property type="evidence" value="ECO:0007669"/>
    <property type="project" value="UniProtKB-EC"/>
</dbReference>
<dbReference type="Gene3D" id="1.10.510.10">
    <property type="entry name" value="Transferase(Phosphotransferase) domain 1"/>
    <property type="match status" value="1"/>
</dbReference>
<name>A0AA38H563_9TREE</name>
<evidence type="ECO:0000256" key="6">
    <source>
        <dbReference type="ARBA" id="ARBA00022840"/>
    </source>
</evidence>
<feature type="binding site" evidence="7">
    <location>
        <position position="274"/>
    </location>
    <ligand>
        <name>ATP</name>
        <dbReference type="ChEBI" id="CHEBI:30616"/>
    </ligand>
</feature>
<dbReference type="GeneID" id="77729484"/>
<feature type="compositionally biased region" description="Low complexity" evidence="10">
    <location>
        <begin position="36"/>
        <end position="55"/>
    </location>
</feature>
<dbReference type="InterPro" id="IPR008271">
    <property type="entry name" value="Ser/Thr_kinase_AS"/>
</dbReference>
<keyword evidence="2 8" id="KW-0723">Serine/threonine-protein kinase</keyword>
<feature type="domain" description="Protein kinase" evidence="11">
    <location>
        <begin position="245"/>
        <end position="538"/>
    </location>
</feature>
<dbReference type="PROSITE" id="PS01351">
    <property type="entry name" value="MAPK"/>
    <property type="match status" value="1"/>
</dbReference>
<feature type="region of interest" description="Disordered" evidence="10">
    <location>
        <begin position="806"/>
        <end position="852"/>
    </location>
</feature>
<evidence type="ECO:0000259" key="11">
    <source>
        <dbReference type="PROSITE" id="PS50011"/>
    </source>
</evidence>
<dbReference type="InterPro" id="IPR003527">
    <property type="entry name" value="MAP_kinase_CS"/>
</dbReference>
<feature type="compositionally biased region" description="Polar residues" evidence="10">
    <location>
        <begin position="665"/>
        <end position="674"/>
    </location>
</feature>
<evidence type="ECO:0000256" key="5">
    <source>
        <dbReference type="ARBA" id="ARBA00022777"/>
    </source>
</evidence>
<feature type="compositionally biased region" description="Polar residues" evidence="10">
    <location>
        <begin position="94"/>
        <end position="117"/>
    </location>
</feature>
<dbReference type="AlphaFoldDB" id="A0AA38H563"/>